<evidence type="ECO:0000313" key="2">
    <source>
        <dbReference type="Proteomes" id="UP000224006"/>
    </source>
</evidence>
<dbReference type="KEGG" id="bbes:BESB_068900"/>
<accession>A0A2A9MGY8</accession>
<dbReference type="VEuPathDB" id="ToxoDB:BESB_068900"/>
<gene>
    <name evidence="1" type="ORF">BESB_068900</name>
</gene>
<dbReference type="AlphaFoldDB" id="A0A2A9MGY8"/>
<keyword evidence="2" id="KW-1185">Reference proteome</keyword>
<dbReference type="EMBL" id="NWUJ01000006">
    <property type="protein sequence ID" value="PFH34857.1"/>
    <property type="molecule type" value="Genomic_DNA"/>
</dbReference>
<dbReference type="GeneID" id="40311816"/>
<dbReference type="RefSeq" id="XP_029218866.1">
    <property type="nucleotide sequence ID" value="XM_029365283.1"/>
</dbReference>
<protein>
    <submittedName>
        <fullName evidence="1">Uncharacterized protein</fullName>
    </submittedName>
</protein>
<name>A0A2A9MGY8_BESBE</name>
<reference evidence="1 2" key="1">
    <citation type="submission" date="2017-09" db="EMBL/GenBank/DDBJ databases">
        <title>Genome sequencing of Besnoitia besnoiti strain Bb-Ger1.</title>
        <authorList>
            <person name="Schares G."/>
            <person name="Venepally P."/>
            <person name="Lorenzi H.A."/>
        </authorList>
    </citation>
    <scope>NUCLEOTIDE SEQUENCE [LARGE SCALE GENOMIC DNA]</scope>
    <source>
        <strain evidence="1 2">Bb-Ger1</strain>
    </source>
</reference>
<proteinExistence type="predicted"/>
<dbReference type="Proteomes" id="UP000224006">
    <property type="component" value="Chromosome VI"/>
</dbReference>
<organism evidence="1 2">
    <name type="scientific">Besnoitia besnoiti</name>
    <name type="common">Apicomplexan protozoan</name>
    <dbReference type="NCBI Taxonomy" id="94643"/>
    <lineage>
        <taxon>Eukaryota</taxon>
        <taxon>Sar</taxon>
        <taxon>Alveolata</taxon>
        <taxon>Apicomplexa</taxon>
        <taxon>Conoidasida</taxon>
        <taxon>Coccidia</taxon>
        <taxon>Eucoccidiorida</taxon>
        <taxon>Eimeriorina</taxon>
        <taxon>Sarcocystidae</taxon>
        <taxon>Besnoitia</taxon>
    </lineage>
</organism>
<evidence type="ECO:0000313" key="1">
    <source>
        <dbReference type="EMBL" id="PFH34857.1"/>
    </source>
</evidence>
<sequence length="146" mass="16142">MVGSSPLPWTKKSSGAAQHHDRWSLAADLLNIGQQVAAICPIEETAYTCGRRTLTVASRRLPTSFSALCPRPQSASLQCTRNQARSTARDAFCKGSPLRDLLITRKPVAATKLRLRERASTASALEPKMSRCDQRRRGSLCLWDQF</sequence>
<comment type="caution">
    <text evidence="1">The sequence shown here is derived from an EMBL/GenBank/DDBJ whole genome shotgun (WGS) entry which is preliminary data.</text>
</comment>